<organism evidence="3 4">
    <name type="scientific">Candidatus Staskawiczbacteria bacterium RIFOXYD1_FULL_32_13</name>
    <dbReference type="NCBI Taxonomy" id="1802234"/>
    <lineage>
        <taxon>Bacteria</taxon>
        <taxon>Candidatus Staskawicziibacteriota</taxon>
    </lineage>
</organism>
<name>A0A1G2JMJ9_9BACT</name>
<feature type="domain" description="NAD-dependent epimerase/dehydratase" evidence="2">
    <location>
        <begin position="5"/>
        <end position="237"/>
    </location>
</feature>
<dbReference type="Pfam" id="PF01370">
    <property type="entry name" value="Epimerase"/>
    <property type="match status" value="1"/>
</dbReference>
<evidence type="ECO:0000313" key="4">
    <source>
        <dbReference type="Proteomes" id="UP000178935"/>
    </source>
</evidence>
<evidence type="ECO:0000259" key="2">
    <source>
        <dbReference type="Pfam" id="PF01370"/>
    </source>
</evidence>
<sequence length="308" mass="34122">MKQNILITGGAGFIGSNLADKLLELSHNVIVIDNLSSGSKKNLDKRIKFYKMDICDAKIVKVFAKENIDIVFHLAAQINVRDSVKDPIADAKTNILGSLNILENCRNFNVKKVIFSSSGGTIYGDAKIIPTSENSPEIPESPYGIAKLSVEKYLNYYFKSFGLNFVVLRLANVYGPRQNPKGEAGVVAIFTDKMLAKKEVVINGSGGQTRDYVFVDDVVLACKMAMESSKTGIFNVGTGVETDVNFIFSEIKKSTNSECKEIHGPENIGELQRSCLDFSKIKTTFSWQPKYDFKSGLAKTINWFKKKI</sequence>
<dbReference type="InterPro" id="IPR001509">
    <property type="entry name" value="Epimerase_deHydtase"/>
</dbReference>
<accession>A0A1G2JMJ9</accession>
<protein>
    <submittedName>
        <fullName evidence="3">UDP-glucose 4-epimerase</fullName>
    </submittedName>
</protein>
<dbReference type="InterPro" id="IPR036291">
    <property type="entry name" value="NAD(P)-bd_dom_sf"/>
</dbReference>
<dbReference type="Gene3D" id="3.40.50.720">
    <property type="entry name" value="NAD(P)-binding Rossmann-like Domain"/>
    <property type="match status" value="1"/>
</dbReference>
<dbReference type="PANTHER" id="PTHR43000">
    <property type="entry name" value="DTDP-D-GLUCOSE 4,6-DEHYDRATASE-RELATED"/>
    <property type="match status" value="1"/>
</dbReference>
<evidence type="ECO:0000313" key="3">
    <source>
        <dbReference type="EMBL" id="OGZ88376.1"/>
    </source>
</evidence>
<dbReference type="Gene3D" id="3.90.25.10">
    <property type="entry name" value="UDP-galactose 4-epimerase, domain 1"/>
    <property type="match status" value="1"/>
</dbReference>
<gene>
    <name evidence="3" type="ORF">A2561_02145</name>
</gene>
<dbReference type="Proteomes" id="UP000178935">
    <property type="component" value="Unassembled WGS sequence"/>
</dbReference>
<dbReference type="EMBL" id="MHPU01000026">
    <property type="protein sequence ID" value="OGZ88376.1"/>
    <property type="molecule type" value="Genomic_DNA"/>
</dbReference>
<proteinExistence type="inferred from homology"/>
<dbReference type="AlphaFoldDB" id="A0A1G2JMJ9"/>
<comment type="similarity">
    <text evidence="1">Belongs to the NAD(P)-dependent epimerase/dehydratase family.</text>
</comment>
<reference evidence="3 4" key="1">
    <citation type="journal article" date="2016" name="Nat. Commun.">
        <title>Thousands of microbial genomes shed light on interconnected biogeochemical processes in an aquifer system.</title>
        <authorList>
            <person name="Anantharaman K."/>
            <person name="Brown C.T."/>
            <person name="Hug L.A."/>
            <person name="Sharon I."/>
            <person name="Castelle C.J."/>
            <person name="Probst A.J."/>
            <person name="Thomas B.C."/>
            <person name="Singh A."/>
            <person name="Wilkins M.J."/>
            <person name="Karaoz U."/>
            <person name="Brodie E.L."/>
            <person name="Williams K.H."/>
            <person name="Hubbard S.S."/>
            <person name="Banfield J.F."/>
        </authorList>
    </citation>
    <scope>NUCLEOTIDE SEQUENCE [LARGE SCALE GENOMIC DNA]</scope>
</reference>
<comment type="caution">
    <text evidence="3">The sequence shown here is derived from an EMBL/GenBank/DDBJ whole genome shotgun (WGS) entry which is preliminary data.</text>
</comment>
<dbReference type="SUPFAM" id="SSF51735">
    <property type="entry name" value="NAD(P)-binding Rossmann-fold domains"/>
    <property type="match status" value="1"/>
</dbReference>
<evidence type="ECO:0000256" key="1">
    <source>
        <dbReference type="ARBA" id="ARBA00007637"/>
    </source>
</evidence>